<dbReference type="GO" id="GO:0004497">
    <property type="term" value="F:monooxygenase activity"/>
    <property type="evidence" value="ECO:0007669"/>
    <property type="project" value="TreeGrafter"/>
</dbReference>
<accession>A0A4U0F8G7</accession>
<evidence type="ECO:0000313" key="3">
    <source>
        <dbReference type="Proteomes" id="UP000309673"/>
    </source>
</evidence>
<evidence type="ECO:0000256" key="1">
    <source>
        <dbReference type="ARBA" id="ARBA00023002"/>
    </source>
</evidence>
<proteinExistence type="predicted"/>
<name>A0A4U0F8G7_9BACL</name>
<reference evidence="2 3" key="1">
    <citation type="submission" date="2019-04" db="EMBL/GenBank/DDBJ databases">
        <title>Cohnella sp. nov., isolated from soil.</title>
        <authorList>
            <person name="Kim W."/>
        </authorList>
    </citation>
    <scope>NUCLEOTIDE SEQUENCE [LARGE SCALE GENOMIC DNA]</scope>
    <source>
        <strain evidence="2 3">CAU 1483</strain>
    </source>
</reference>
<keyword evidence="3" id="KW-1185">Reference proteome</keyword>
<dbReference type="AlphaFoldDB" id="A0A4U0F8G7"/>
<dbReference type="Proteomes" id="UP000309673">
    <property type="component" value="Unassembled WGS sequence"/>
</dbReference>
<comment type="caution">
    <text evidence="2">The sequence shown here is derived from an EMBL/GenBank/DDBJ whole genome shotgun (WGS) entry which is preliminary data.</text>
</comment>
<dbReference type="RefSeq" id="WP_136779025.1">
    <property type="nucleotide sequence ID" value="NZ_SUPK01000008.1"/>
</dbReference>
<dbReference type="GO" id="GO:0050660">
    <property type="term" value="F:flavin adenine dinucleotide binding"/>
    <property type="evidence" value="ECO:0007669"/>
    <property type="project" value="TreeGrafter"/>
</dbReference>
<dbReference type="Pfam" id="PF13738">
    <property type="entry name" value="Pyr_redox_3"/>
    <property type="match status" value="1"/>
</dbReference>
<dbReference type="PRINTS" id="PR00368">
    <property type="entry name" value="FADPNR"/>
</dbReference>
<keyword evidence="1" id="KW-0560">Oxidoreductase</keyword>
<dbReference type="InterPro" id="IPR050982">
    <property type="entry name" value="Auxin_biosynth/cation_transpt"/>
</dbReference>
<dbReference type="EMBL" id="SUPK01000008">
    <property type="protein sequence ID" value="TJY40830.1"/>
    <property type="molecule type" value="Genomic_DNA"/>
</dbReference>
<sequence>MREVDVLVIGAGQAGLAMGYYLKQHNKSFVILGKEDRAGEAWRKRYDSLVLFTPRWFSGLPGLPLKGNRNGYAAKDEIADYLENYMQFHQLPVELQTAVYSLEQHGNMYVAATSRGDYRAKKVVVATGPFHKPFVPEMAKAVSPEVYQVHTSQYRNSSQLKPGSVLVVGGGNSGAQIAVELSQDREVYLSIGYPLKFYPLQKLGMSIFWWFKKLGMLKADVESRMGGWMKKQNDPIFGLELRELLRQGKIGLKSRTADMFDKTVTFKGDVYFLKVTHDLKGSISPVSVDNIVWATGFRSNYSWIRVPYVIDGNGKPIHQRGVTAVDGLYFIGLPWQQTRGSALLGGVGKDAKWLAERM</sequence>
<dbReference type="Gene3D" id="3.50.50.60">
    <property type="entry name" value="FAD/NAD(P)-binding domain"/>
    <property type="match status" value="1"/>
</dbReference>
<gene>
    <name evidence="2" type="ORF">E5161_16965</name>
</gene>
<dbReference type="SUPFAM" id="SSF51905">
    <property type="entry name" value="FAD/NAD(P)-binding domain"/>
    <property type="match status" value="2"/>
</dbReference>
<evidence type="ECO:0000313" key="2">
    <source>
        <dbReference type="EMBL" id="TJY40830.1"/>
    </source>
</evidence>
<dbReference type="PANTHER" id="PTHR43539:SF78">
    <property type="entry name" value="FLAVIN-CONTAINING MONOOXYGENASE"/>
    <property type="match status" value="1"/>
</dbReference>
<dbReference type="OrthoDB" id="9778740at2"/>
<dbReference type="PANTHER" id="PTHR43539">
    <property type="entry name" value="FLAVIN-BINDING MONOOXYGENASE-LIKE PROTEIN (AFU_ORTHOLOGUE AFUA_4G09220)"/>
    <property type="match status" value="1"/>
</dbReference>
<organism evidence="2 3">
    <name type="scientific">Cohnella pontilimi</name>
    <dbReference type="NCBI Taxonomy" id="2564100"/>
    <lineage>
        <taxon>Bacteria</taxon>
        <taxon>Bacillati</taxon>
        <taxon>Bacillota</taxon>
        <taxon>Bacilli</taxon>
        <taxon>Bacillales</taxon>
        <taxon>Paenibacillaceae</taxon>
        <taxon>Cohnella</taxon>
    </lineage>
</organism>
<dbReference type="InterPro" id="IPR036188">
    <property type="entry name" value="FAD/NAD-bd_sf"/>
</dbReference>
<protein>
    <submittedName>
        <fullName evidence="2">Oxidoreductase</fullName>
    </submittedName>
</protein>